<reference evidence="2" key="3">
    <citation type="submission" date="2015-03" db="EMBL/GenBank/DDBJ databases">
        <title>Long non-coding RNA discovery across the genus Anopheles reveals conserved secondary structures within and beyond the Gambiae complex.</title>
        <authorList>
            <person name="Jenkins A."/>
            <person name="Waterhouse R."/>
            <person name="Muskavitch M."/>
        </authorList>
    </citation>
    <scope>NUCLEOTIDE SEQUENCE</scope>
    <source>
        <tissue evidence="2">Whole body</tissue>
    </source>
</reference>
<dbReference type="EMBL" id="HACL01000276">
    <property type="protein sequence ID" value="CFW94570.1"/>
    <property type="molecule type" value="Transcribed_RNA"/>
</dbReference>
<organism evidence="2">
    <name type="scientific">Anopheles gambiae</name>
    <name type="common">African malaria mosquito</name>
    <dbReference type="NCBI Taxonomy" id="7165"/>
    <lineage>
        <taxon>Eukaryota</taxon>
        <taxon>Metazoa</taxon>
        <taxon>Ecdysozoa</taxon>
        <taxon>Arthropoda</taxon>
        <taxon>Hexapoda</taxon>
        <taxon>Insecta</taxon>
        <taxon>Pterygota</taxon>
        <taxon>Neoptera</taxon>
        <taxon>Endopterygota</taxon>
        <taxon>Diptera</taxon>
        <taxon>Nematocera</taxon>
        <taxon>Culicoidea</taxon>
        <taxon>Culicidae</taxon>
        <taxon>Anophelinae</taxon>
        <taxon>Anopheles</taxon>
    </lineage>
</organism>
<evidence type="ECO:0000313" key="4">
    <source>
        <dbReference type="Proteomes" id="UP000007062"/>
    </source>
</evidence>
<sequence>MRSFVLLAVLVGVVGLCQVVVQASGHQHHAGVAGASLSGSFMQLDEVKALHPKHLQLLKRAVKAFEGTIDQSKLDPAGKEAVKRMALEQFMGRLAEKKRKAHGH</sequence>
<name>A0A0E3W2C4_ANOGA</name>
<evidence type="ECO:0000313" key="3">
    <source>
        <dbReference type="EnsemblMetazoa" id="AGAP028532-PA"/>
    </source>
</evidence>
<keyword evidence="1" id="KW-0732">Signal</keyword>
<proteinExistence type="predicted"/>
<dbReference type="VEuPathDB" id="VectorBase:AGAP028532"/>
<evidence type="ECO:0000256" key="1">
    <source>
        <dbReference type="SAM" id="SignalP"/>
    </source>
</evidence>
<dbReference type="EMBL" id="AAAB01008986">
    <property type="status" value="NOT_ANNOTATED_CDS"/>
    <property type="molecule type" value="Genomic_DNA"/>
</dbReference>
<evidence type="ECO:0000313" key="2">
    <source>
        <dbReference type="EMBL" id="CFW94570.1"/>
    </source>
</evidence>
<reference evidence="3 4" key="1">
    <citation type="journal article" date="2002" name="Science">
        <title>The genome sequence of the malaria mosquito Anopheles gambiae.</title>
        <authorList>
            <person name="Holt R.A."/>
            <person name="Subramanian G.M."/>
            <person name="Halpern A."/>
            <person name="Sutton G.G."/>
            <person name="Charlab R."/>
            <person name="Nusskern D.R."/>
            <person name="Wincker P."/>
            <person name="Clark A.G."/>
            <person name="Ribeiro J.M."/>
            <person name="Wides R."/>
            <person name="Salzberg S.L."/>
            <person name="Loftus B."/>
            <person name="Yandell M."/>
            <person name="Majoros W.H."/>
            <person name="Rusch D.B."/>
            <person name="Lai Z."/>
            <person name="Kraft C.L."/>
            <person name="Abril J.F."/>
            <person name="Anthouard V."/>
            <person name="Arensburger P."/>
            <person name="Atkinson P.W."/>
            <person name="Baden H."/>
            <person name="de Berardinis V."/>
            <person name="Baldwin D."/>
            <person name="Benes V."/>
            <person name="Biedler J."/>
            <person name="Blass C."/>
            <person name="Bolanos R."/>
            <person name="Boscus D."/>
            <person name="Barnstead M."/>
            <person name="Cai S."/>
            <person name="Center A."/>
            <person name="Chaturverdi K."/>
            <person name="Christophides G.K."/>
            <person name="Chrystal M.A."/>
            <person name="Clamp M."/>
            <person name="Cravchik A."/>
            <person name="Curwen V."/>
            <person name="Dana A."/>
            <person name="Delcher A."/>
            <person name="Dew I."/>
            <person name="Evans C.A."/>
            <person name="Flanigan M."/>
            <person name="Grundschober-Freimoser A."/>
            <person name="Friedli L."/>
            <person name="Gu Z."/>
            <person name="Guan P."/>
            <person name="Guigo R."/>
            <person name="Hillenmeyer M.E."/>
            <person name="Hladun S.L."/>
            <person name="Hogan J.R."/>
            <person name="Hong Y.S."/>
            <person name="Hoover J."/>
            <person name="Jaillon O."/>
            <person name="Ke Z."/>
            <person name="Kodira C."/>
            <person name="Kokoza E."/>
            <person name="Koutsos A."/>
            <person name="Letunic I."/>
            <person name="Levitsky A."/>
            <person name="Liang Y."/>
            <person name="Lin J.J."/>
            <person name="Lobo N.F."/>
            <person name="Lopez J.R."/>
            <person name="Malek J.A."/>
            <person name="McIntosh T.C."/>
            <person name="Meister S."/>
            <person name="Miller J."/>
            <person name="Mobarry C."/>
            <person name="Mongin E."/>
            <person name="Murphy S.D."/>
            <person name="O'Brochta D.A."/>
            <person name="Pfannkoch C."/>
            <person name="Qi R."/>
            <person name="Regier M.A."/>
            <person name="Remington K."/>
            <person name="Shao H."/>
            <person name="Sharakhova M.V."/>
            <person name="Sitter C.D."/>
            <person name="Shetty J."/>
            <person name="Smith T.J."/>
            <person name="Strong R."/>
            <person name="Sun J."/>
            <person name="Thomasova D."/>
            <person name="Ton L.Q."/>
            <person name="Topalis P."/>
            <person name="Tu Z."/>
            <person name="Unger M.F."/>
            <person name="Walenz B."/>
            <person name="Wang A."/>
            <person name="Wang J."/>
            <person name="Wang M."/>
            <person name="Wang X."/>
            <person name="Woodford K.J."/>
            <person name="Wortman J.R."/>
            <person name="Wu M."/>
            <person name="Yao A."/>
            <person name="Zdobnov E.M."/>
            <person name="Zhang H."/>
            <person name="Zhao Q."/>
            <person name="Zhao S."/>
            <person name="Zhu S.C."/>
            <person name="Zhimulev I."/>
            <person name="Coluzzi M."/>
            <person name="della Torre A."/>
            <person name="Roth C.W."/>
            <person name="Louis C."/>
            <person name="Kalush F."/>
            <person name="Mural R.J."/>
            <person name="Myers E.W."/>
            <person name="Adams M.D."/>
            <person name="Smith H.O."/>
            <person name="Broder S."/>
            <person name="Gardner M.J."/>
            <person name="Fraser C.M."/>
            <person name="Birney E."/>
            <person name="Bork P."/>
            <person name="Brey P.T."/>
            <person name="Venter J.C."/>
            <person name="Weissenbach J."/>
            <person name="Kafatos F.C."/>
            <person name="Collins F.H."/>
            <person name="Hoffman S.L."/>
        </authorList>
    </citation>
    <scope>NUCLEOTIDE SEQUENCE [LARGE SCALE GENOMIC DNA]</scope>
    <source>
        <strain evidence="3 4">PEST</strain>
    </source>
</reference>
<dbReference type="Proteomes" id="UP000007062">
    <property type="component" value="Chromosome 3L"/>
</dbReference>
<keyword evidence="4" id="KW-1185">Reference proteome</keyword>
<dbReference type="EnsemblMetazoa" id="AGAP028532-RA">
    <property type="protein sequence ID" value="AGAP028532-PA"/>
    <property type="gene ID" value="AGAP028532"/>
</dbReference>
<protein>
    <submittedName>
        <fullName evidence="2 3">Uncharacterized protein</fullName>
    </submittedName>
</protein>
<accession>A0A0E3W2C4</accession>
<dbReference type="AlphaFoldDB" id="A0A0E3W2C4"/>
<feature type="signal peptide" evidence="1">
    <location>
        <begin position="1"/>
        <end position="23"/>
    </location>
</feature>
<reference evidence="3" key="2">
    <citation type="journal article" date="2004" name="Trends Parasitol.">
        <title>The Anopheles gambiae genome: an update.</title>
        <authorList>
            <person name="Mongin E."/>
            <person name="Louis C."/>
            <person name="Holt R.A."/>
            <person name="Birney E."/>
            <person name="Collins F.H."/>
        </authorList>
    </citation>
    <scope>NUCLEOTIDE SEQUENCE [LARGE SCALE GENOMIC DNA]</scope>
    <source>
        <strain evidence="3">PEST</strain>
    </source>
</reference>
<reference evidence="3" key="4">
    <citation type="submission" date="2021-01" db="UniProtKB">
        <authorList>
            <consortium name="EnsemblMetazoa"/>
        </authorList>
    </citation>
    <scope>IDENTIFICATION</scope>
    <source>
        <strain evidence="3">PEST</strain>
    </source>
</reference>
<feature type="chain" id="PRO_5014511802" evidence="1">
    <location>
        <begin position="24"/>
        <end position="104"/>
    </location>
</feature>